<feature type="compositionally biased region" description="Low complexity" evidence="1">
    <location>
        <begin position="67"/>
        <end position="93"/>
    </location>
</feature>
<accession>J3MJQ5</accession>
<feature type="compositionally biased region" description="Polar residues" evidence="1">
    <location>
        <begin position="147"/>
        <end position="166"/>
    </location>
</feature>
<protein>
    <submittedName>
        <fullName evidence="2">Uncharacterized protein</fullName>
    </submittedName>
</protein>
<feature type="compositionally biased region" description="Basic residues" evidence="1">
    <location>
        <begin position="133"/>
        <end position="145"/>
    </location>
</feature>
<dbReference type="HOGENOM" id="CLU_1689641_0_0_1"/>
<dbReference type="Proteomes" id="UP000006038">
    <property type="component" value="Chromosome 7"/>
</dbReference>
<organism evidence="2">
    <name type="scientific">Oryza brachyantha</name>
    <name type="common">malo sina</name>
    <dbReference type="NCBI Taxonomy" id="4533"/>
    <lineage>
        <taxon>Eukaryota</taxon>
        <taxon>Viridiplantae</taxon>
        <taxon>Streptophyta</taxon>
        <taxon>Embryophyta</taxon>
        <taxon>Tracheophyta</taxon>
        <taxon>Spermatophyta</taxon>
        <taxon>Magnoliopsida</taxon>
        <taxon>Liliopsida</taxon>
        <taxon>Poales</taxon>
        <taxon>Poaceae</taxon>
        <taxon>BOP clade</taxon>
        <taxon>Oryzoideae</taxon>
        <taxon>Oryzeae</taxon>
        <taxon>Oryzinae</taxon>
        <taxon>Oryza</taxon>
    </lineage>
</organism>
<feature type="region of interest" description="Disordered" evidence="1">
    <location>
        <begin position="1"/>
        <end position="115"/>
    </location>
</feature>
<evidence type="ECO:0000313" key="3">
    <source>
        <dbReference type="Proteomes" id="UP000006038"/>
    </source>
</evidence>
<dbReference type="eggNOG" id="ENOG502R72M">
    <property type="taxonomic scope" value="Eukaryota"/>
</dbReference>
<sequence length="166" mass="17432">MTIASRASSPAGIGSALERARQMNAASTSKVVARLPRPRRCGGRAPLSAATSAALKEKVRMSMSPRATAGAGVTATSSYSGSRNSGLGGLRASRSSRHHTDETAGSQPPRARSATASMNCTIPDASHMTWLRRIPRTNPPHRRRVTWISSNGVPSTPAEPSTSKRS</sequence>
<evidence type="ECO:0000256" key="1">
    <source>
        <dbReference type="SAM" id="MobiDB-lite"/>
    </source>
</evidence>
<name>J3MJQ5_ORYBR</name>
<dbReference type="Gramene" id="OB07G16370.1">
    <property type="protein sequence ID" value="OB07G16370.1"/>
    <property type="gene ID" value="OB07G16370"/>
</dbReference>
<dbReference type="AlphaFoldDB" id="J3MJQ5"/>
<keyword evidence="3" id="KW-1185">Reference proteome</keyword>
<reference evidence="2" key="2">
    <citation type="submission" date="2013-04" db="UniProtKB">
        <authorList>
            <consortium name="EnsemblPlants"/>
        </authorList>
    </citation>
    <scope>IDENTIFICATION</scope>
</reference>
<dbReference type="EnsemblPlants" id="OB07G16370.1">
    <property type="protein sequence ID" value="OB07G16370.1"/>
    <property type="gene ID" value="OB07G16370"/>
</dbReference>
<proteinExistence type="predicted"/>
<evidence type="ECO:0000313" key="2">
    <source>
        <dbReference type="EnsemblPlants" id="OB07G16370.1"/>
    </source>
</evidence>
<feature type="region of interest" description="Disordered" evidence="1">
    <location>
        <begin position="131"/>
        <end position="166"/>
    </location>
</feature>
<reference evidence="2" key="1">
    <citation type="journal article" date="2013" name="Nat. Commun.">
        <title>Whole-genome sequencing of Oryza brachyantha reveals mechanisms underlying Oryza genome evolution.</title>
        <authorList>
            <person name="Chen J."/>
            <person name="Huang Q."/>
            <person name="Gao D."/>
            <person name="Wang J."/>
            <person name="Lang Y."/>
            <person name="Liu T."/>
            <person name="Li B."/>
            <person name="Bai Z."/>
            <person name="Luis Goicoechea J."/>
            <person name="Liang C."/>
            <person name="Chen C."/>
            <person name="Zhang W."/>
            <person name="Sun S."/>
            <person name="Liao Y."/>
            <person name="Zhang X."/>
            <person name="Yang L."/>
            <person name="Song C."/>
            <person name="Wang M."/>
            <person name="Shi J."/>
            <person name="Liu G."/>
            <person name="Liu J."/>
            <person name="Zhou H."/>
            <person name="Zhou W."/>
            <person name="Yu Q."/>
            <person name="An N."/>
            <person name="Chen Y."/>
            <person name="Cai Q."/>
            <person name="Wang B."/>
            <person name="Liu B."/>
            <person name="Min J."/>
            <person name="Huang Y."/>
            <person name="Wu H."/>
            <person name="Li Z."/>
            <person name="Zhang Y."/>
            <person name="Yin Y."/>
            <person name="Song W."/>
            <person name="Jiang J."/>
            <person name="Jackson S.A."/>
            <person name="Wing R.A."/>
            <person name="Wang J."/>
            <person name="Chen M."/>
        </authorList>
    </citation>
    <scope>NUCLEOTIDE SEQUENCE [LARGE SCALE GENOMIC DNA]</scope>
    <source>
        <strain evidence="2">cv. IRGC 101232</strain>
    </source>
</reference>